<dbReference type="AlphaFoldDB" id="A0A2Z4RFI9"/>
<evidence type="ECO:0000259" key="1">
    <source>
        <dbReference type="Pfam" id="PF00557"/>
    </source>
</evidence>
<organism evidence="2 3">
    <name type="scientific">Pseudomonas putida</name>
    <name type="common">Arthrobacter siderocapsulatus</name>
    <dbReference type="NCBI Taxonomy" id="303"/>
    <lineage>
        <taxon>Bacteria</taxon>
        <taxon>Pseudomonadati</taxon>
        <taxon>Pseudomonadota</taxon>
        <taxon>Gammaproteobacteria</taxon>
        <taxon>Pseudomonadales</taxon>
        <taxon>Pseudomonadaceae</taxon>
        <taxon>Pseudomonas</taxon>
    </lineage>
</organism>
<dbReference type="InterPro" id="IPR000994">
    <property type="entry name" value="Pept_M24"/>
</dbReference>
<dbReference type="Pfam" id="PF00557">
    <property type="entry name" value="Peptidase_M24"/>
    <property type="match status" value="1"/>
</dbReference>
<reference evidence="2 3" key="1">
    <citation type="submission" date="2018-05" db="EMBL/GenBank/DDBJ databases">
        <title>Whole genome sequence of Pseudomonas putida JBC17.</title>
        <authorList>
            <person name="Lee Y.H."/>
            <person name="David K."/>
        </authorList>
    </citation>
    <scope>NUCLEOTIDE SEQUENCE [LARGE SCALE GENOMIC DNA]</scope>
    <source>
        <strain evidence="2 3">JBC17</strain>
    </source>
</reference>
<evidence type="ECO:0000313" key="3">
    <source>
        <dbReference type="Proteomes" id="UP000250299"/>
    </source>
</evidence>
<name>A0A2Z4RFI9_PSEPU</name>
<sequence length="221" mass="24949">MSTVLSNKEAVGERYQLETMRHAQQMTWEAIERIARVITPGMRESEAQLRGKEVLAEMGMDRIWHPLLVRFGANTLKTFKQRSEGDPELGEQDIFFIDMGVVWQGHEGDAGATFTTGADPQMIACAAAAKELFDRVESFWRSERVSGVALYDFAADQAQAMGWKLNLDIKGHRVSDFPHAIYRGGDLGDLDQYPNTGLWILEIQIAHPERPFGAFYEDLLI</sequence>
<dbReference type="InterPro" id="IPR036005">
    <property type="entry name" value="Creatinase/aminopeptidase-like"/>
</dbReference>
<protein>
    <submittedName>
        <fullName evidence="2">M24 family metallopeptidase</fullName>
    </submittedName>
</protein>
<dbReference type="Proteomes" id="UP000250299">
    <property type="component" value="Chromosome"/>
</dbReference>
<dbReference type="SUPFAM" id="SSF55920">
    <property type="entry name" value="Creatinase/aminopeptidase"/>
    <property type="match status" value="1"/>
</dbReference>
<evidence type="ECO:0000313" key="2">
    <source>
        <dbReference type="EMBL" id="AWY39639.1"/>
    </source>
</evidence>
<dbReference type="OrthoDB" id="570664at2"/>
<dbReference type="EMBL" id="CP029693">
    <property type="protein sequence ID" value="AWY39639.1"/>
    <property type="molecule type" value="Genomic_DNA"/>
</dbReference>
<dbReference type="Gene3D" id="3.90.230.10">
    <property type="entry name" value="Creatinase/methionine aminopeptidase superfamily"/>
    <property type="match status" value="1"/>
</dbReference>
<dbReference type="RefSeq" id="WP_110963411.1">
    <property type="nucleotide sequence ID" value="NZ_CP029693.1"/>
</dbReference>
<accession>A0A2Z4RFI9</accession>
<gene>
    <name evidence="2" type="ORF">DKY63_06870</name>
</gene>
<proteinExistence type="predicted"/>
<feature type="domain" description="Peptidase M24" evidence="1">
    <location>
        <begin position="18"/>
        <end position="175"/>
    </location>
</feature>